<reference evidence="4 5" key="1">
    <citation type="submission" date="2016-04" db="EMBL/GenBank/DDBJ databases">
        <title>A degradative enzymes factory behind the ericoid mycorrhizal symbiosis.</title>
        <authorList>
            <consortium name="DOE Joint Genome Institute"/>
            <person name="Martino E."/>
            <person name="Morin E."/>
            <person name="Grelet G."/>
            <person name="Kuo A."/>
            <person name="Kohler A."/>
            <person name="Daghino S."/>
            <person name="Barry K."/>
            <person name="Choi C."/>
            <person name="Cichocki N."/>
            <person name="Clum A."/>
            <person name="Copeland A."/>
            <person name="Hainaut M."/>
            <person name="Haridas S."/>
            <person name="Labutti K."/>
            <person name="Lindquist E."/>
            <person name="Lipzen A."/>
            <person name="Khouja H.-R."/>
            <person name="Murat C."/>
            <person name="Ohm R."/>
            <person name="Olson A."/>
            <person name="Spatafora J."/>
            <person name="Veneault-Fourrey C."/>
            <person name="Henrissat B."/>
            <person name="Grigoriev I."/>
            <person name="Martin F."/>
            <person name="Perotto S."/>
        </authorList>
    </citation>
    <scope>NUCLEOTIDE SEQUENCE [LARGE SCALE GENOMIC DNA]</scope>
    <source>
        <strain evidence="4 5">E</strain>
    </source>
</reference>
<dbReference type="OrthoDB" id="37659at2759"/>
<evidence type="ECO:0000313" key="4">
    <source>
        <dbReference type="EMBL" id="PMD57000.1"/>
    </source>
</evidence>
<dbReference type="InParanoid" id="A0A2J6T1W7"/>
<dbReference type="SUPFAM" id="SSF51735">
    <property type="entry name" value="NAD(P)-binding Rossmann-fold domains"/>
    <property type="match status" value="1"/>
</dbReference>
<dbReference type="InterPro" id="IPR052178">
    <property type="entry name" value="Sec_Metab_Biosynth_SDR"/>
</dbReference>
<dbReference type="STRING" id="1095630.A0A2J6T1W7"/>
<name>A0A2J6T1W7_9HELO</name>
<dbReference type="CDD" id="cd05233">
    <property type="entry name" value="SDR_c"/>
    <property type="match status" value="1"/>
</dbReference>
<sequence length="243" mass="26438">MPYSLKGRNVLVTGGELICFKFADEGCNVAINYKSSADKAAAVAKKVEQDYGVRAFTIQGKDCAHVVEESIFKLGGLDVIISNAGYTRFSNFGDLNDSTVEDWDLCYAVNVKSHVFLMREALATFNANPDGGVFIITSSIAGRIPGGSSMPYSVTKAAQLHLMRCLAGTQGPKIRVNAVLPGFLSTEWGERYGPDRIKDMREKAYLRQDTDLDDAAQAFIDITKNTSMTGQRIQVDSGLGQND</sequence>
<dbReference type="InterPro" id="IPR002347">
    <property type="entry name" value="SDR_fam"/>
</dbReference>
<dbReference type="Proteomes" id="UP000235371">
    <property type="component" value="Unassembled WGS sequence"/>
</dbReference>
<dbReference type="PANTHER" id="PTHR43618">
    <property type="entry name" value="7-ALPHA-HYDROXYSTEROID DEHYDROGENASE"/>
    <property type="match status" value="1"/>
</dbReference>
<dbReference type="Pfam" id="PF13561">
    <property type="entry name" value="adh_short_C2"/>
    <property type="match status" value="1"/>
</dbReference>
<dbReference type="InterPro" id="IPR036291">
    <property type="entry name" value="NAD(P)-bd_dom_sf"/>
</dbReference>
<evidence type="ECO:0000256" key="3">
    <source>
        <dbReference type="ARBA" id="ARBA00023002"/>
    </source>
</evidence>
<keyword evidence="3" id="KW-0560">Oxidoreductase</keyword>
<keyword evidence="2" id="KW-0521">NADP</keyword>
<evidence type="ECO:0000313" key="5">
    <source>
        <dbReference type="Proteomes" id="UP000235371"/>
    </source>
</evidence>
<dbReference type="GO" id="GO:0016491">
    <property type="term" value="F:oxidoreductase activity"/>
    <property type="evidence" value="ECO:0007669"/>
    <property type="project" value="UniProtKB-KW"/>
</dbReference>
<keyword evidence="5" id="KW-1185">Reference proteome</keyword>
<dbReference type="AlphaFoldDB" id="A0A2J6T1W7"/>
<dbReference type="EMBL" id="KZ613847">
    <property type="protein sequence ID" value="PMD57000.1"/>
    <property type="molecule type" value="Genomic_DNA"/>
</dbReference>
<dbReference type="PANTHER" id="PTHR43618:SF2">
    <property type="entry name" value="CHAIN DEHYDROGENASE, PUTATIVE (AFU_ORTHOLOGUE AFUA_6G06930)-RELATED"/>
    <property type="match status" value="1"/>
</dbReference>
<protein>
    <submittedName>
        <fullName evidence="4">Short-chain dehydrogenase/reductase-like protein sdr</fullName>
    </submittedName>
</protein>
<dbReference type="PRINTS" id="PR00081">
    <property type="entry name" value="GDHRDH"/>
</dbReference>
<dbReference type="RefSeq" id="XP_024733904.1">
    <property type="nucleotide sequence ID" value="XM_024884996.1"/>
</dbReference>
<dbReference type="GeneID" id="36593073"/>
<accession>A0A2J6T1W7</accession>
<dbReference type="Gene3D" id="3.40.50.720">
    <property type="entry name" value="NAD(P)-binding Rossmann-like Domain"/>
    <property type="match status" value="1"/>
</dbReference>
<evidence type="ECO:0000256" key="2">
    <source>
        <dbReference type="ARBA" id="ARBA00022857"/>
    </source>
</evidence>
<proteinExistence type="inferred from homology"/>
<gene>
    <name evidence="4" type="ORF">K444DRAFT_644704</name>
</gene>
<evidence type="ECO:0000256" key="1">
    <source>
        <dbReference type="ARBA" id="ARBA00006484"/>
    </source>
</evidence>
<comment type="similarity">
    <text evidence="1">Belongs to the short-chain dehydrogenases/reductases (SDR) family.</text>
</comment>
<organism evidence="4 5">
    <name type="scientific">Hyaloscypha bicolor E</name>
    <dbReference type="NCBI Taxonomy" id="1095630"/>
    <lineage>
        <taxon>Eukaryota</taxon>
        <taxon>Fungi</taxon>
        <taxon>Dikarya</taxon>
        <taxon>Ascomycota</taxon>
        <taxon>Pezizomycotina</taxon>
        <taxon>Leotiomycetes</taxon>
        <taxon>Helotiales</taxon>
        <taxon>Hyaloscyphaceae</taxon>
        <taxon>Hyaloscypha</taxon>
        <taxon>Hyaloscypha bicolor</taxon>
    </lineage>
</organism>